<evidence type="ECO:0000313" key="7">
    <source>
        <dbReference type="Proteomes" id="UP000398389"/>
    </source>
</evidence>
<dbReference type="SUPFAM" id="SSF69572">
    <property type="entry name" value="Activating enzymes of the ubiquitin-like proteins"/>
    <property type="match status" value="1"/>
</dbReference>
<dbReference type="InterPro" id="IPR000594">
    <property type="entry name" value="ThiF_NAD_FAD-bd"/>
</dbReference>
<dbReference type="EMBL" id="CABVLU010000003">
    <property type="protein sequence ID" value="VVT55876.1"/>
    <property type="molecule type" value="Genomic_DNA"/>
</dbReference>
<dbReference type="Gene3D" id="3.40.50.720">
    <property type="entry name" value="NAD(P)-binding Rossmann-like Domain"/>
    <property type="match status" value="2"/>
</dbReference>
<dbReference type="GO" id="GO:0019781">
    <property type="term" value="F:NEDD8 activating enzyme activity"/>
    <property type="evidence" value="ECO:0007669"/>
    <property type="project" value="UniProtKB-UniRule"/>
</dbReference>
<proteinExistence type="inferred from homology"/>
<dbReference type="InterPro" id="IPR030667">
    <property type="entry name" value="APP-BP1"/>
</dbReference>
<evidence type="ECO:0000313" key="6">
    <source>
        <dbReference type="EMBL" id="VVT55876.1"/>
    </source>
</evidence>
<evidence type="ECO:0000256" key="2">
    <source>
        <dbReference type="ARBA" id="ARBA00006868"/>
    </source>
</evidence>
<dbReference type="GO" id="GO:0005737">
    <property type="term" value="C:cytoplasm"/>
    <property type="evidence" value="ECO:0007669"/>
    <property type="project" value="TreeGrafter"/>
</dbReference>
<dbReference type="OrthoDB" id="1708823at2759"/>
<reference evidence="6 7" key="1">
    <citation type="submission" date="2019-09" db="EMBL/GenBank/DDBJ databases">
        <authorList>
            <person name="Brejova B."/>
        </authorList>
    </citation>
    <scope>NUCLEOTIDE SEQUENCE [LARGE SCALE GENOMIC DNA]</scope>
</reference>
<dbReference type="GO" id="GO:0045116">
    <property type="term" value="P:protein neddylation"/>
    <property type="evidence" value="ECO:0007669"/>
    <property type="project" value="UniProtKB-UniRule"/>
</dbReference>
<evidence type="ECO:0000259" key="5">
    <source>
        <dbReference type="Pfam" id="PF00899"/>
    </source>
</evidence>
<accession>A0A5E8BWI4</accession>
<evidence type="ECO:0000256" key="1">
    <source>
        <dbReference type="ARBA" id="ARBA00005032"/>
    </source>
</evidence>
<dbReference type="UniPathway" id="UPA00885"/>
<keyword evidence="7" id="KW-1185">Reference proteome</keyword>
<gene>
    <name evidence="6" type="ORF">SAPINGB_P004782</name>
</gene>
<dbReference type="GeneID" id="43583597"/>
<dbReference type="PIRSF" id="PIRSF039099">
    <property type="entry name" value="APP-BP1"/>
    <property type="match status" value="1"/>
</dbReference>
<organism evidence="6 7">
    <name type="scientific">Magnusiomyces paraingens</name>
    <dbReference type="NCBI Taxonomy" id="2606893"/>
    <lineage>
        <taxon>Eukaryota</taxon>
        <taxon>Fungi</taxon>
        <taxon>Dikarya</taxon>
        <taxon>Ascomycota</taxon>
        <taxon>Saccharomycotina</taxon>
        <taxon>Dipodascomycetes</taxon>
        <taxon>Dipodascales</taxon>
        <taxon>Dipodascaceae</taxon>
        <taxon>Magnusiomyces</taxon>
    </lineage>
</organism>
<name>A0A5E8BWI4_9ASCO</name>
<dbReference type="Proteomes" id="UP000398389">
    <property type="component" value="Unassembled WGS sequence"/>
</dbReference>
<evidence type="ECO:0000256" key="3">
    <source>
        <dbReference type="ARBA" id="ARBA00022786"/>
    </source>
</evidence>
<dbReference type="InterPro" id="IPR045886">
    <property type="entry name" value="ThiF/MoeB/HesA"/>
</dbReference>
<comment type="pathway">
    <text evidence="1 4">Protein modification; protein neddylation.</text>
</comment>
<dbReference type="PANTHER" id="PTHR10953">
    <property type="entry name" value="UBIQUITIN-ACTIVATING ENZYME E1"/>
    <property type="match status" value="1"/>
</dbReference>
<sequence length="516" mass="58382">MTPSEKDIKFDRQLRLWGPIGQRLLEKSHIALVGATPVGSELLKDLILPNIGEFTIIDGGNVTEEDISANFFVGSDSLGKPKAQEVKEFLNELNEDVSGNYINKDVKSLLNYPLSFWKNFNVVVTSGNDPSFSAQLSAILFPLNIPLIVLESMSFYAYMLIVVKEHTIIETHPASLVDLRLNKPWPALLEFVDHYDLDVLDDVDLAHVPYIVILLKFLNSWKESHSGLPPTKRELKDFKAVILSFRKSSDHINFDEAIAAAGHLFSPSTIPDNLQTILNDPKTNLDFNSSNFWILVSTLKEFIERPESGGCLPLTGVLPDMTADTEGFIRMQEIYREKAKTDIDFFTEILHSKLTQLNRSIDSILPQEIETFCKNSKNIKVIRGSSLEEIHKTPRIIGIEHEQFHVFLAIETSKYFYERKRRHLGRADNVEEDIEVAKEIAKEVSKKYGINDVYPDTHKVIEEIARAGSYELHNLAALMGGIGSQEVVKLITHQYSLLDNLVAFDGVMSKLQTWKL</sequence>
<protein>
    <recommendedName>
        <fullName evidence="4">NEDD8-activating enzyme E1 regulatory subunit</fullName>
    </recommendedName>
</protein>
<comment type="function">
    <text evidence="4">Regulatory subunit of the dimeric UBA3-ULA1 E1 enzyme.</text>
</comment>
<dbReference type="InterPro" id="IPR035985">
    <property type="entry name" value="Ubiquitin-activating_enz"/>
</dbReference>
<dbReference type="Pfam" id="PF00899">
    <property type="entry name" value="ThiF"/>
    <property type="match status" value="1"/>
</dbReference>
<dbReference type="AlphaFoldDB" id="A0A5E8BWI4"/>
<keyword evidence="3 4" id="KW-0833">Ubl conjugation pathway</keyword>
<feature type="domain" description="THIF-type NAD/FAD binding fold" evidence="5">
    <location>
        <begin position="11"/>
        <end position="513"/>
    </location>
</feature>
<dbReference type="PANTHER" id="PTHR10953:SF29">
    <property type="entry name" value="NEDD8-ACTIVATING ENZYME E1 REGULATORY SUBUNIT"/>
    <property type="match status" value="1"/>
</dbReference>
<dbReference type="RefSeq" id="XP_031855388.1">
    <property type="nucleotide sequence ID" value="XM_031999497.1"/>
</dbReference>
<evidence type="ECO:0000256" key="4">
    <source>
        <dbReference type="PIRNR" id="PIRNR039099"/>
    </source>
</evidence>
<comment type="similarity">
    <text evidence="2 4">Belongs to the ubiquitin-activating E1 family. ULA1 subfamily.</text>
</comment>